<dbReference type="InterPro" id="IPR027417">
    <property type="entry name" value="P-loop_NTPase"/>
</dbReference>
<organism evidence="8 9">
    <name type="scientific">Syncephalastrum racemosum</name>
    <name type="common">Filamentous fungus</name>
    <dbReference type="NCBI Taxonomy" id="13706"/>
    <lineage>
        <taxon>Eukaryota</taxon>
        <taxon>Fungi</taxon>
        <taxon>Fungi incertae sedis</taxon>
        <taxon>Mucoromycota</taxon>
        <taxon>Mucoromycotina</taxon>
        <taxon>Mucoromycetes</taxon>
        <taxon>Mucorales</taxon>
        <taxon>Syncephalastraceae</taxon>
        <taxon>Syncephalastrum</taxon>
    </lineage>
</organism>
<accession>A0A1X2HFW5</accession>
<sequence length="582" mass="66802">MPPKTTRKKPFSGKKKKAQLQERKARKASKTANPFNVEVAEEKSTHTTSVADHFVLGESLPSASQARPSDRPELVSYFEKQTPAEIQAARLRSMKPFDRLQPDAGLETSASDEPIIPFPTRPTWDYNMTKEELEEHESTYFENWMNETRAKYDATHERCLFESNLEVWRQLWRVLEISDIILLIMDIRHPLIHFPQALYEYVTKTLKRRMIGVFNKVDLVSEFTVFAWRKYFEEKFPELHITTFSCYSRDRTLIDDTKTYVLKTRAKRPKKRTYHAQGVKDILAACAEIAVDKPGLQVDWDQLIHRYDQNYDIQEQETSDDDEESDTDSMVGLDDEFGRIMDITQKEVAPHKGYVTIGLVGHPNVGKSTIINSIMRRVVVSASRTPGHTKHFQTIHLNDVVRLCDSPGLVFPTRLPRALQIVSGMFPVAQVQEPYSVIQYLAERIPLEKILTLTPPDLDNSMSYRWSAWSICEEYAIHRGFLTAQAARPDVYRAANTILRLTNDGRILLSFKPPGFFRSTKYEKLRVAEAVRKEVEEGEREIGNKEYSESKTGTEDDMDEDNDGSKFEIEGGAFAALGDQDG</sequence>
<evidence type="ECO:0000256" key="1">
    <source>
        <dbReference type="ARBA" id="ARBA00022553"/>
    </source>
</evidence>
<keyword evidence="1" id="KW-0597">Phosphoprotein</keyword>
<dbReference type="STRING" id="13706.A0A1X2HFW5"/>
<feature type="compositionally biased region" description="Basic and acidic residues" evidence="6">
    <location>
        <begin position="533"/>
        <end position="554"/>
    </location>
</feature>
<dbReference type="OMA" id="CDFPVRP"/>
<feature type="domain" description="CP-type G" evidence="7">
    <location>
        <begin position="168"/>
        <end position="412"/>
    </location>
</feature>
<evidence type="ECO:0000256" key="6">
    <source>
        <dbReference type="SAM" id="MobiDB-lite"/>
    </source>
</evidence>
<feature type="region of interest" description="Disordered" evidence="6">
    <location>
        <begin position="1"/>
        <end position="34"/>
    </location>
</feature>
<dbReference type="InParanoid" id="A0A1X2HFW5"/>
<feature type="compositionally biased region" description="Acidic residues" evidence="6">
    <location>
        <begin position="314"/>
        <end position="327"/>
    </location>
</feature>
<dbReference type="Gene3D" id="3.40.50.300">
    <property type="entry name" value="P-loop containing nucleotide triphosphate hydrolases"/>
    <property type="match status" value="1"/>
</dbReference>
<evidence type="ECO:0000256" key="4">
    <source>
        <dbReference type="ARBA" id="ARBA00037770"/>
    </source>
</evidence>
<dbReference type="OrthoDB" id="61815at2759"/>
<dbReference type="PANTHER" id="PTHR45709">
    <property type="entry name" value="LARGE SUBUNIT GTPASE 1 HOMOLOG-RELATED"/>
    <property type="match status" value="1"/>
</dbReference>
<dbReference type="PRINTS" id="PR00326">
    <property type="entry name" value="GTP1OBG"/>
</dbReference>
<dbReference type="Pfam" id="PF01926">
    <property type="entry name" value="MMR_HSR1"/>
    <property type="match status" value="1"/>
</dbReference>
<dbReference type="SUPFAM" id="SSF52540">
    <property type="entry name" value="P-loop containing nucleoside triphosphate hydrolases"/>
    <property type="match status" value="1"/>
</dbReference>
<evidence type="ECO:0000256" key="5">
    <source>
        <dbReference type="ARBA" id="ARBA00039902"/>
    </source>
</evidence>
<evidence type="ECO:0000259" key="7">
    <source>
        <dbReference type="PROSITE" id="PS51721"/>
    </source>
</evidence>
<dbReference type="PROSITE" id="PS51721">
    <property type="entry name" value="G_CP"/>
    <property type="match status" value="1"/>
</dbReference>
<keyword evidence="2" id="KW-0547">Nucleotide-binding</keyword>
<dbReference type="InterPro" id="IPR006073">
    <property type="entry name" value="GTP-bd"/>
</dbReference>
<dbReference type="GO" id="GO:0005525">
    <property type="term" value="F:GTP binding"/>
    <property type="evidence" value="ECO:0007669"/>
    <property type="project" value="UniProtKB-KW"/>
</dbReference>
<dbReference type="PANTHER" id="PTHR45709:SF3">
    <property type="entry name" value="GUANINE NUCLEOTIDE-BINDING PROTEIN-LIKE 1"/>
    <property type="match status" value="1"/>
</dbReference>
<keyword evidence="9" id="KW-1185">Reference proteome</keyword>
<feature type="region of interest" description="Disordered" evidence="6">
    <location>
        <begin position="533"/>
        <end position="582"/>
    </location>
</feature>
<comment type="function">
    <text evidence="4">Possible regulatory or functional link with the histocompatibility cluster.</text>
</comment>
<dbReference type="Proteomes" id="UP000242180">
    <property type="component" value="Unassembled WGS sequence"/>
</dbReference>
<protein>
    <recommendedName>
        <fullName evidence="5">Guanine nucleotide-binding protein-like 1</fullName>
    </recommendedName>
</protein>
<gene>
    <name evidence="8" type="ORF">BCR43DRAFT_523924</name>
</gene>
<evidence type="ECO:0000256" key="2">
    <source>
        <dbReference type="ARBA" id="ARBA00022741"/>
    </source>
</evidence>
<reference evidence="8 9" key="1">
    <citation type="submission" date="2016-07" db="EMBL/GenBank/DDBJ databases">
        <title>Pervasive Adenine N6-methylation of Active Genes in Fungi.</title>
        <authorList>
            <consortium name="DOE Joint Genome Institute"/>
            <person name="Mondo S.J."/>
            <person name="Dannebaum R.O."/>
            <person name="Kuo R.C."/>
            <person name="Labutti K."/>
            <person name="Haridas S."/>
            <person name="Kuo A."/>
            <person name="Salamov A."/>
            <person name="Ahrendt S.R."/>
            <person name="Lipzen A."/>
            <person name="Sullivan W."/>
            <person name="Andreopoulos W.B."/>
            <person name="Clum A."/>
            <person name="Lindquist E."/>
            <person name="Daum C."/>
            <person name="Ramamoorthy G.K."/>
            <person name="Gryganskyi A."/>
            <person name="Culley D."/>
            <person name="Magnuson J.K."/>
            <person name="James T.Y."/>
            <person name="O'Malley M.A."/>
            <person name="Stajich J.E."/>
            <person name="Spatafora J.W."/>
            <person name="Visel A."/>
            <person name="Grigoriev I.V."/>
        </authorList>
    </citation>
    <scope>NUCLEOTIDE SEQUENCE [LARGE SCALE GENOMIC DNA]</scope>
    <source>
        <strain evidence="8 9">NRRL 2496</strain>
    </source>
</reference>
<feature type="region of interest" description="Disordered" evidence="6">
    <location>
        <begin position="311"/>
        <end position="331"/>
    </location>
</feature>
<dbReference type="EMBL" id="MCGN01000004">
    <property type="protein sequence ID" value="ORY97811.1"/>
    <property type="molecule type" value="Genomic_DNA"/>
</dbReference>
<dbReference type="GO" id="GO:0003924">
    <property type="term" value="F:GTPase activity"/>
    <property type="evidence" value="ECO:0007669"/>
    <property type="project" value="InterPro"/>
</dbReference>
<proteinExistence type="predicted"/>
<dbReference type="InterPro" id="IPR030378">
    <property type="entry name" value="G_CP_dom"/>
</dbReference>
<dbReference type="AlphaFoldDB" id="A0A1X2HFW5"/>
<evidence type="ECO:0000313" key="9">
    <source>
        <dbReference type="Proteomes" id="UP000242180"/>
    </source>
</evidence>
<keyword evidence="3" id="KW-0342">GTP-binding</keyword>
<evidence type="ECO:0000256" key="3">
    <source>
        <dbReference type="ARBA" id="ARBA00023134"/>
    </source>
</evidence>
<comment type="caution">
    <text evidence="8">The sequence shown here is derived from an EMBL/GenBank/DDBJ whole genome shotgun (WGS) entry which is preliminary data.</text>
</comment>
<feature type="compositionally biased region" description="Basic residues" evidence="6">
    <location>
        <begin position="1"/>
        <end position="29"/>
    </location>
</feature>
<name>A0A1X2HFW5_SYNRA</name>
<dbReference type="InterPro" id="IPR043358">
    <property type="entry name" value="GNL1-like"/>
</dbReference>
<evidence type="ECO:0000313" key="8">
    <source>
        <dbReference type="EMBL" id="ORY97811.1"/>
    </source>
</evidence>